<dbReference type="Proteomes" id="UP000694845">
    <property type="component" value="Unplaced"/>
</dbReference>
<dbReference type="Pfam" id="PF07690">
    <property type="entry name" value="MFS_1"/>
    <property type="match status" value="1"/>
</dbReference>
<dbReference type="PANTHER" id="PTHR11360">
    <property type="entry name" value="MONOCARBOXYLATE TRANSPORTER"/>
    <property type="match status" value="1"/>
</dbReference>
<dbReference type="InterPro" id="IPR036259">
    <property type="entry name" value="MFS_trans_sf"/>
</dbReference>
<keyword evidence="5" id="KW-1185">Reference proteome</keyword>
<feature type="region of interest" description="Disordered" evidence="2">
    <location>
        <begin position="164"/>
        <end position="191"/>
    </location>
</feature>
<evidence type="ECO:0000313" key="6">
    <source>
        <dbReference type="RefSeq" id="XP_022092953.1"/>
    </source>
</evidence>
<sequence>MMRCTGVLFSSFQNEFQSTSAQTGAISSIISSFSFYGCTLGGILGNRFGCRIATMIGGVLSIVGMVGGALAKNIYHMYATSTVIGIGNGVAYAPAIVVVANYYDKRYPLACGFMSAGHGLGLTVFGPFIQLLVDTYGWRGALLVTGALIGNICAAGATFRPKPPTCKKETVPADEQSEEELSARQDVSRKSAPRRNPMMRVFYRVSNVLRLYLLCQSYRFAMFCFAQAAYIFCYGSYLLYIVPRANSFGIEDQRAAFLLTAFGIGSLVARPLCGLLNQKVSSMVIYQASMLTSGCFVLLALLDAYPYLVVSAVMVGLAFGFEITVNRVMMREFVGVENFGSAIGLYSAFGGVADLTGPIAAGALYDVSGSFSLLFGILAVFSFVASLAMLSTPLLKKMEPGVYSQVVVDNV</sequence>
<organism evidence="5 6">
    <name type="scientific">Acanthaster planci</name>
    <name type="common">Crown-of-thorns starfish</name>
    <dbReference type="NCBI Taxonomy" id="133434"/>
    <lineage>
        <taxon>Eukaryota</taxon>
        <taxon>Metazoa</taxon>
        <taxon>Echinodermata</taxon>
        <taxon>Eleutherozoa</taxon>
        <taxon>Asterozoa</taxon>
        <taxon>Asteroidea</taxon>
        <taxon>Valvatacea</taxon>
        <taxon>Valvatida</taxon>
        <taxon>Acanthasteridae</taxon>
        <taxon>Acanthaster</taxon>
    </lineage>
</organism>
<feature type="transmembrane region" description="Helical" evidence="3">
    <location>
        <begin position="371"/>
        <end position="390"/>
    </location>
</feature>
<feature type="transmembrane region" description="Helical" evidence="3">
    <location>
        <begin position="342"/>
        <end position="365"/>
    </location>
</feature>
<dbReference type="OrthoDB" id="410267at2759"/>
<dbReference type="RefSeq" id="XP_022092953.1">
    <property type="nucleotide sequence ID" value="XM_022237261.1"/>
</dbReference>
<comment type="subcellular location">
    <subcellularLocation>
        <location evidence="1">Membrane</location>
        <topology evidence="1">Multi-pass membrane protein</topology>
    </subcellularLocation>
</comment>
<proteinExistence type="predicted"/>
<feature type="domain" description="Major facilitator superfamily (MFS) profile" evidence="4">
    <location>
        <begin position="1"/>
        <end position="397"/>
    </location>
</feature>
<feature type="transmembrane region" description="Helical" evidence="3">
    <location>
        <begin position="25"/>
        <end position="45"/>
    </location>
</feature>
<gene>
    <name evidence="6" type="primary">LOC110980507</name>
</gene>
<dbReference type="SUPFAM" id="SSF103473">
    <property type="entry name" value="MFS general substrate transporter"/>
    <property type="match status" value="1"/>
</dbReference>
<evidence type="ECO:0000256" key="2">
    <source>
        <dbReference type="SAM" id="MobiDB-lite"/>
    </source>
</evidence>
<feature type="transmembrane region" description="Helical" evidence="3">
    <location>
        <begin position="284"/>
        <end position="302"/>
    </location>
</feature>
<evidence type="ECO:0000313" key="5">
    <source>
        <dbReference type="Proteomes" id="UP000694845"/>
    </source>
</evidence>
<evidence type="ECO:0000256" key="1">
    <source>
        <dbReference type="ARBA" id="ARBA00004141"/>
    </source>
</evidence>
<keyword evidence="3" id="KW-0812">Transmembrane</keyword>
<dbReference type="InterPro" id="IPR011701">
    <property type="entry name" value="MFS"/>
</dbReference>
<feature type="transmembrane region" description="Helical" evidence="3">
    <location>
        <begin position="141"/>
        <end position="159"/>
    </location>
</feature>
<dbReference type="PROSITE" id="PS50850">
    <property type="entry name" value="MFS"/>
    <property type="match status" value="1"/>
</dbReference>
<feature type="transmembrane region" description="Helical" evidence="3">
    <location>
        <begin position="254"/>
        <end position="272"/>
    </location>
</feature>
<feature type="transmembrane region" description="Helical" evidence="3">
    <location>
        <begin position="107"/>
        <end position="129"/>
    </location>
</feature>
<evidence type="ECO:0000256" key="3">
    <source>
        <dbReference type="SAM" id="Phobius"/>
    </source>
</evidence>
<accession>A0A8B7YI94</accession>
<evidence type="ECO:0000259" key="4">
    <source>
        <dbReference type="PROSITE" id="PS50850"/>
    </source>
</evidence>
<keyword evidence="3" id="KW-1133">Transmembrane helix</keyword>
<dbReference type="PANTHER" id="PTHR11360:SF284">
    <property type="entry name" value="EG:103B4.3 PROTEIN-RELATED"/>
    <property type="match status" value="1"/>
</dbReference>
<dbReference type="InterPro" id="IPR020846">
    <property type="entry name" value="MFS_dom"/>
</dbReference>
<dbReference type="GO" id="GO:0016020">
    <property type="term" value="C:membrane"/>
    <property type="evidence" value="ECO:0007669"/>
    <property type="project" value="UniProtKB-SubCell"/>
</dbReference>
<dbReference type="AlphaFoldDB" id="A0A8B7YI94"/>
<dbReference type="OMA" id="STIACRN"/>
<dbReference type="GeneID" id="110980507"/>
<dbReference type="Gene3D" id="1.20.1250.20">
    <property type="entry name" value="MFS general substrate transporter like domains"/>
    <property type="match status" value="1"/>
</dbReference>
<dbReference type="KEGG" id="aplc:110980507"/>
<feature type="transmembrane region" description="Helical" evidence="3">
    <location>
        <begin position="52"/>
        <end position="71"/>
    </location>
</feature>
<dbReference type="InterPro" id="IPR050327">
    <property type="entry name" value="Proton-linked_MCT"/>
</dbReference>
<name>A0A8B7YI94_ACAPL</name>
<feature type="transmembrane region" description="Helical" evidence="3">
    <location>
        <begin position="77"/>
        <end position="100"/>
    </location>
</feature>
<reference evidence="6" key="1">
    <citation type="submission" date="2025-08" db="UniProtKB">
        <authorList>
            <consortium name="RefSeq"/>
        </authorList>
    </citation>
    <scope>IDENTIFICATION</scope>
</reference>
<feature type="transmembrane region" description="Helical" evidence="3">
    <location>
        <begin position="220"/>
        <end position="242"/>
    </location>
</feature>
<dbReference type="GO" id="GO:0008028">
    <property type="term" value="F:monocarboxylic acid transmembrane transporter activity"/>
    <property type="evidence" value="ECO:0007669"/>
    <property type="project" value="TreeGrafter"/>
</dbReference>
<feature type="transmembrane region" description="Helical" evidence="3">
    <location>
        <begin position="308"/>
        <end position="330"/>
    </location>
</feature>
<protein>
    <submittedName>
        <fullName evidence="6">Monocarboxylate transporter 12-like</fullName>
    </submittedName>
</protein>
<keyword evidence="3" id="KW-0472">Membrane</keyword>